<keyword evidence="8 9" id="KW-0472">Membrane</keyword>
<feature type="domain" description="ABC transmembrane type-1" evidence="10">
    <location>
        <begin position="23"/>
        <end position="223"/>
    </location>
</feature>
<comment type="subcellular location">
    <subcellularLocation>
        <location evidence="1">Cell inner membrane</location>
        <topology evidence="1">Multi-pass membrane protein</topology>
    </subcellularLocation>
    <subcellularLocation>
        <location evidence="9">Cell membrane</location>
        <topology evidence="9">Multi-pass membrane protein</topology>
    </subcellularLocation>
</comment>
<dbReference type="InterPro" id="IPR051613">
    <property type="entry name" value="ABC_transp_permease_HisMQ"/>
</dbReference>
<gene>
    <name evidence="11" type="ORF">GCM10022279_02830</name>
</gene>
<keyword evidence="6 9" id="KW-0812">Transmembrane</keyword>
<keyword evidence="7 9" id="KW-1133">Transmembrane helix</keyword>
<evidence type="ECO:0000256" key="4">
    <source>
        <dbReference type="ARBA" id="ARBA00022475"/>
    </source>
</evidence>
<keyword evidence="12" id="KW-1185">Reference proteome</keyword>
<evidence type="ECO:0000313" key="11">
    <source>
        <dbReference type="EMBL" id="GAA3982733.1"/>
    </source>
</evidence>
<dbReference type="Proteomes" id="UP001501627">
    <property type="component" value="Unassembled WGS sequence"/>
</dbReference>
<feature type="transmembrane region" description="Helical" evidence="9">
    <location>
        <begin position="148"/>
        <end position="166"/>
    </location>
</feature>
<evidence type="ECO:0000256" key="6">
    <source>
        <dbReference type="ARBA" id="ARBA00022692"/>
    </source>
</evidence>
<evidence type="ECO:0000259" key="10">
    <source>
        <dbReference type="PROSITE" id="PS50928"/>
    </source>
</evidence>
<dbReference type="Gene3D" id="1.10.3720.10">
    <property type="entry name" value="MetI-like"/>
    <property type="match status" value="1"/>
</dbReference>
<feature type="transmembrane region" description="Helical" evidence="9">
    <location>
        <begin position="20"/>
        <end position="46"/>
    </location>
</feature>
<dbReference type="SUPFAM" id="SSF161098">
    <property type="entry name" value="MetI-like"/>
    <property type="match status" value="1"/>
</dbReference>
<feature type="transmembrane region" description="Helical" evidence="9">
    <location>
        <begin position="202"/>
        <end position="223"/>
    </location>
</feature>
<keyword evidence="4" id="KW-1003">Cell membrane</keyword>
<dbReference type="InterPro" id="IPR010065">
    <property type="entry name" value="AA_ABC_transptr_permease_3TM"/>
</dbReference>
<proteinExistence type="inferred from homology"/>
<dbReference type="InterPro" id="IPR035906">
    <property type="entry name" value="MetI-like_sf"/>
</dbReference>
<name>A0ABP7QIL3_9BURK</name>
<dbReference type="RefSeq" id="WP_103043668.1">
    <property type="nucleotide sequence ID" value="NZ_BAABBP010000002.1"/>
</dbReference>
<comment type="caution">
    <text evidence="11">The sequence shown here is derived from an EMBL/GenBank/DDBJ whole genome shotgun (WGS) entry which is preliminary data.</text>
</comment>
<dbReference type="CDD" id="cd06261">
    <property type="entry name" value="TM_PBP2"/>
    <property type="match status" value="1"/>
</dbReference>
<dbReference type="PANTHER" id="PTHR30133">
    <property type="entry name" value="CATIONIC AMINO ACID TRANSPORTER, MEMBRANE COMPONENT"/>
    <property type="match status" value="1"/>
</dbReference>
<evidence type="ECO:0000256" key="2">
    <source>
        <dbReference type="ARBA" id="ARBA00010072"/>
    </source>
</evidence>
<evidence type="ECO:0000256" key="5">
    <source>
        <dbReference type="ARBA" id="ARBA00022519"/>
    </source>
</evidence>
<dbReference type="EMBL" id="BAABBP010000002">
    <property type="protein sequence ID" value="GAA3982733.1"/>
    <property type="molecule type" value="Genomic_DNA"/>
</dbReference>
<organism evidence="11 12">
    <name type="scientific">Comamonas faecalis</name>
    <dbReference type="NCBI Taxonomy" id="1387849"/>
    <lineage>
        <taxon>Bacteria</taxon>
        <taxon>Pseudomonadati</taxon>
        <taxon>Pseudomonadota</taxon>
        <taxon>Betaproteobacteria</taxon>
        <taxon>Burkholderiales</taxon>
        <taxon>Comamonadaceae</taxon>
        <taxon>Comamonas</taxon>
    </lineage>
</organism>
<keyword evidence="3 9" id="KW-0813">Transport</keyword>
<evidence type="ECO:0000256" key="8">
    <source>
        <dbReference type="ARBA" id="ARBA00023136"/>
    </source>
</evidence>
<evidence type="ECO:0000256" key="7">
    <source>
        <dbReference type="ARBA" id="ARBA00022989"/>
    </source>
</evidence>
<feature type="transmembrane region" description="Helical" evidence="9">
    <location>
        <begin position="101"/>
        <end position="127"/>
    </location>
</feature>
<reference evidence="12" key="1">
    <citation type="journal article" date="2019" name="Int. J. Syst. Evol. Microbiol.">
        <title>The Global Catalogue of Microorganisms (GCM) 10K type strain sequencing project: providing services to taxonomists for standard genome sequencing and annotation.</title>
        <authorList>
            <consortium name="The Broad Institute Genomics Platform"/>
            <consortium name="The Broad Institute Genome Sequencing Center for Infectious Disease"/>
            <person name="Wu L."/>
            <person name="Ma J."/>
        </authorList>
    </citation>
    <scope>NUCLEOTIDE SEQUENCE [LARGE SCALE GENOMIC DNA]</scope>
    <source>
        <strain evidence="12">JCM 17561</strain>
    </source>
</reference>
<dbReference type="NCBIfam" id="TIGR01726">
    <property type="entry name" value="HEQRo_perm_3TM"/>
    <property type="match status" value="1"/>
</dbReference>
<evidence type="ECO:0000256" key="1">
    <source>
        <dbReference type="ARBA" id="ARBA00004429"/>
    </source>
</evidence>
<sequence length="238" mass="25942">MLDLLSLLSFGQGGWGNALLLGTLVTIALALTCVPIGLPLGLLVAVGARSKRRLPRAAATVFSTVFRGLPELLTLLLVYYGAQIAIQHLLERMGYAGEFHINAFFAAVVAFSLVLAAFSSEVWLGAFKTIPKGQYEAARSLGLSRRTTFVRIILPQLMRVALPGLSNNWLTLLKDSSLVSTISLVDLMRQTNLAVSATKQPMLFYFVCCLLYLLLSALSGVVFNRAERRFGRHVQGAR</sequence>
<evidence type="ECO:0000256" key="9">
    <source>
        <dbReference type="RuleBase" id="RU363032"/>
    </source>
</evidence>
<dbReference type="PANTHER" id="PTHR30133:SF2">
    <property type="entry name" value="ARGININE ABC TRANSPORTER PERMEASE PROTEIN ARTQ"/>
    <property type="match status" value="1"/>
</dbReference>
<evidence type="ECO:0000256" key="3">
    <source>
        <dbReference type="ARBA" id="ARBA00022448"/>
    </source>
</evidence>
<dbReference type="Pfam" id="PF00528">
    <property type="entry name" value="BPD_transp_1"/>
    <property type="match status" value="1"/>
</dbReference>
<dbReference type="InterPro" id="IPR000515">
    <property type="entry name" value="MetI-like"/>
</dbReference>
<accession>A0ABP7QIL3</accession>
<keyword evidence="5" id="KW-0997">Cell inner membrane</keyword>
<dbReference type="PROSITE" id="PS50928">
    <property type="entry name" value="ABC_TM1"/>
    <property type="match status" value="1"/>
</dbReference>
<protein>
    <submittedName>
        <fullName evidence="11">ABC transporter permease</fullName>
    </submittedName>
</protein>
<feature type="transmembrane region" description="Helical" evidence="9">
    <location>
        <begin position="58"/>
        <end position="81"/>
    </location>
</feature>
<comment type="similarity">
    <text evidence="2">Belongs to the binding-protein-dependent transport system permease family. HisMQ subfamily.</text>
</comment>
<evidence type="ECO:0000313" key="12">
    <source>
        <dbReference type="Proteomes" id="UP001501627"/>
    </source>
</evidence>